<dbReference type="EMBL" id="LGRX02035487">
    <property type="protein sequence ID" value="KAK3234481.1"/>
    <property type="molecule type" value="Genomic_DNA"/>
</dbReference>
<keyword evidence="9" id="KW-1185">Reference proteome</keyword>
<feature type="compositionally biased region" description="Basic and acidic residues" evidence="5">
    <location>
        <begin position="143"/>
        <end position="155"/>
    </location>
</feature>
<dbReference type="GO" id="GO:0005634">
    <property type="term" value="C:nucleus"/>
    <property type="evidence" value="ECO:0007669"/>
    <property type="project" value="UniProtKB-SubCell"/>
</dbReference>
<dbReference type="GO" id="GO:0005694">
    <property type="term" value="C:chromosome"/>
    <property type="evidence" value="ECO:0007669"/>
    <property type="project" value="UniProtKB-SubCell"/>
</dbReference>
<dbReference type="PANTHER" id="PTHR45660:SF13">
    <property type="entry name" value="HISTONE-LYSINE N-METHYLTRANSFERASE SETMAR"/>
    <property type="match status" value="1"/>
</dbReference>
<dbReference type="InterPro" id="IPR001214">
    <property type="entry name" value="SET_dom"/>
</dbReference>
<dbReference type="InterPro" id="IPR007728">
    <property type="entry name" value="Pre-SET_dom"/>
</dbReference>
<dbReference type="PROSITE" id="PS51015">
    <property type="entry name" value="YDG"/>
    <property type="match status" value="1"/>
</dbReference>
<comment type="caution">
    <text evidence="8">The sequence shown here is derived from an EMBL/GenBank/DDBJ whole genome shotgun (WGS) entry which is preliminary data.</text>
</comment>
<dbReference type="GO" id="GO:0008270">
    <property type="term" value="F:zinc ion binding"/>
    <property type="evidence" value="ECO:0007669"/>
    <property type="project" value="InterPro"/>
</dbReference>
<dbReference type="SMART" id="SM00317">
    <property type="entry name" value="SET"/>
    <property type="match status" value="1"/>
</dbReference>
<gene>
    <name evidence="8" type="ORF">CYMTET_55265</name>
</gene>
<dbReference type="SMART" id="SM00466">
    <property type="entry name" value="SRA"/>
    <property type="match status" value="1"/>
</dbReference>
<feature type="domain" description="SET" evidence="6">
    <location>
        <begin position="421"/>
        <end position="581"/>
    </location>
</feature>
<dbReference type="Gene3D" id="2.170.270.10">
    <property type="entry name" value="SET domain"/>
    <property type="match status" value="1"/>
</dbReference>
<dbReference type="InterPro" id="IPR051357">
    <property type="entry name" value="H3K9_HMTase_SUVAR3-9"/>
</dbReference>
<organism evidence="8 9">
    <name type="scientific">Cymbomonas tetramitiformis</name>
    <dbReference type="NCBI Taxonomy" id="36881"/>
    <lineage>
        <taxon>Eukaryota</taxon>
        <taxon>Viridiplantae</taxon>
        <taxon>Chlorophyta</taxon>
        <taxon>Pyramimonadophyceae</taxon>
        <taxon>Pyramimonadales</taxon>
        <taxon>Pyramimonadaceae</taxon>
        <taxon>Cymbomonas</taxon>
    </lineage>
</organism>
<feature type="region of interest" description="Disordered" evidence="5">
    <location>
        <begin position="136"/>
        <end position="156"/>
    </location>
</feature>
<dbReference type="Gene3D" id="2.30.280.10">
    <property type="entry name" value="SRA-YDG"/>
    <property type="match status" value="1"/>
</dbReference>
<dbReference type="AlphaFoldDB" id="A0AAE0BDM1"/>
<name>A0AAE0BDM1_9CHLO</name>
<sequence>MEAAQKRLRSQVEDEVQASAGPHNSLLDEAAVTGLGTACEEETAAANTPEALLDRAMKAFEVERLLHKRRMENYAKCKEGEKPKNRPDLEAMSNTGKKGQWINQRSRVGNVPGVPIGYRFFCRAAMKAAGVHGKHMSGIDFGRSSKPDGKKKDRPNLSVVDTTAFPHVPEGVEIAVAVMVSGHYEDDEDMLNSLWYTGAGGNDFQHSKLQTAHQKLHGPNKALCNNLKFSLPVRLFRRSEDKNSYTKALFTYDGLYAVKEHKQDVGKGGMKVHKFKLVRELGQATLVSSAVEFVRSSLSKNQRVADRKGLKCIDIAKGREKVPIPCVNTVDDEAAPIDEFEYITAYRLDSGVQPPPRRQDGCGCRDECRDTCACARLNGADWPVYTADGELIRAVDGTVVECGPQCPRTSKLRVVQRGVTKRLEVFRTKNKGWGLRCWDSICSGEFVCAYIGELISEADVGVRDDSYLFQIEMEAVRVQQDRMLSQGQMAVGAANATPASTSRTDEGSCQGNENVEENEDCKYVIDALKYANVGRFLNHSCNGNCFVQCVLHDHLDRDRPWITFFAGRNIPPLEELTYDYGYKLDSVMDSDGNVKFGPQCQCQSARCKGRLY</sequence>
<keyword evidence="3 4" id="KW-0539">Nucleus</keyword>
<accession>A0AAE0BDM1</accession>
<comment type="subcellular location">
    <subcellularLocation>
        <location evidence="1">Chromosome</location>
    </subcellularLocation>
    <subcellularLocation>
        <location evidence="4">Nucleus</location>
    </subcellularLocation>
</comment>
<dbReference type="SUPFAM" id="SSF88697">
    <property type="entry name" value="PUA domain-like"/>
    <property type="match status" value="1"/>
</dbReference>
<evidence type="ECO:0000256" key="2">
    <source>
        <dbReference type="ARBA" id="ARBA00022454"/>
    </source>
</evidence>
<dbReference type="GO" id="GO:0042054">
    <property type="term" value="F:histone methyltransferase activity"/>
    <property type="evidence" value="ECO:0007669"/>
    <property type="project" value="InterPro"/>
</dbReference>
<dbReference type="Pfam" id="PF00856">
    <property type="entry name" value="SET"/>
    <property type="match status" value="1"/>
</dbReference>
<keyword evidence="2" id="KW-0158">Chromosome</keyword>
<protein>
    <submittedName>
        <fullName evidence="8">Uncharacterized protein</fullName>
    </submittedName>
</protein>
<dbReference type="Pfam" id="PF02182">
    <property type="entry name" value="SAD_SRA"/>
    <property type="match status" value="1"/>
</dbReference>
<proteinExistence type="predicted"/>
<dbReference type="InterPro" id="IPR003105">
    <property type="entry name" value="SRA_YDG"/>
</dbReference>
<dbReference type="SMART" id="SM00468">
    <property type="entry name" value="PreSET"/>
    <property type="match status" value="1"/>
</dbReference>
<dbReference type="Pfam" id="PF05033">
    <property type="entry name" value="Pre-SET"/>
    <property type="match status" value="1"/>
</dbReference>
<feature type="domain" description="YDG" evidence="7">
    <location>
        <begin position="109"/>
        <end position="279"/>
    </location>
</feature>
<dbReference type="InterPro" id="IPR036987">
    <property type="entry name" value="SRA-YDG_sf"/>
</dbReference>
<evidence type="ECO:0000313" key="9">
    <source>
        <dbReference type="Proteomes" id="UP001190700"/>
    </source>
</evidence>
<evidence type="ECO:0000259" key="7">
    <source>
        <dbReference type="PROSITE" id="PS51015"/>
    </source>
</evidence>
<evidence type="ECO:0000256" key="1">
    <source>
        <dbReference type="ARBA" id="ARBA00004286"/>
    </source>
</evidence>
<dbReference type="Proteomes" id="UP001190700">
    <property type="component" value="Unassembled WGS sequence"/>
</dbReference>
<reference evidence="8 9" key="1">
    <citation type="journal article" date="2015" name="Genome Biol. Evol.">
        <title>Comparative Genomics of a Bacterivorous Green Alga Reveals Evolutionary Causalities and Consequences of Phago-Mixotrophic Mode of Nutrition.</title>
        <authorList>
            <person name="Burns J.A."/>
            <person name="Paasch A."/>
            <person name="Narechania A."/>
            <person name="Kim E."/>
        </authorList>
    </citation>
    <scope>NUCLEOTIDE SEQUENCE [LARGE SCALE GENOMIC DNA]</scope>
    <source>
        <strain evidence="8 9">PLY_AMNH</strain>
    </source>
</reference>
<evidence type="ECO:0000256" key="5">
    <source>
        <dbReference type="SAM" id="MobiDB-lite"/>
    </source>
</evidence>
<feature type="compositionally biased region" description="Polar residues" evidence="5">
    <location>
        <begin position="497"/>
        <end position="513"/>
    </location>
</feature>
<evidence type="ECO:0000259" key="6">
    <source>
        <dbReference type="PROSITE" id="PS50280"/>
    </source>
</evidence>
<dbReference type="InterPro" id="IPR046341">
    <property type="entry name" value="SET_dom_sf"/>
</dbReference>
<evidence type="ECO:0000313" key="8">
    <source>
        <dbReference type="EMBL" id="KAK3234481.1"/>
    </source>
</evidence>
<dbReference type="InterPro" id="IPR015947">
    <property type="entry name" value="PUA-like_sf"/>
</dbReference>
<evidence type="ECO:0000256" key="4">
    <source>
        <dbReference type="PROSITE-ProRule" id="PRU00358"/>
    </source>
</evidence>
<dbReference type="PROSITE" id="PS50280">
    <property type="entry name" value="SET"/>
    <property type="match status" value="1"/>
</dbReference>
<dbReference type="PANTHER" id="PTHR45660">
    <property type="entry name" value="HISTONE-LYSINE N-METHYLTRANSFERASE SETMAR"/>
    <property type="match status" value="1"/>
</dbReference>
<feature type="region of interest" description="Disordered" evidence="5">
    <location>
        <begin position="1"/>
        <end position="25"/>
    </location>
</feature>
<evidence type="ECO:0000256" key="3">
    <source>
        <dbReference type="ARBA" id="ARBA00023242"/>
    </source>
</evidence>
<feature type="region of interest" description="Disordered" evidence="5">
    <location>
        <begin position="494"/>
        <end position="513"/>
    </location>
</feature>
<dbReference type="SUPFAM" id="SSF82199">
    <property type="entry name" value="SET domain"/>
    <property type="match status" value="1"/>
</dbReference>
<dbReference type="GO" id="GO:0003690">
    <property type="term" value="F:double-stranded DNA binding"/>
    <property type="evidence" value="ECO:0007669"/>
    <property type="project" value="TreeGrafter"/>
</dbReference>